<proteinExistence type="predicted"/>
<evidence type="ECO:0000313" key="2">
    <source>
        <dbReference type="Proteomes" id="UP001065174"/>
    </source>
</evidence>
<dbReference type="RefSeq" id="WP_262310481.1">
    <property type="nucleotide sequence ID" value="NZ_CP106679.1"/>
</dbReference>
<protein>
    <submittedName>
        <fullName evidence="1">Uncharacterized protein</fullName>
    </submittedName>
</protein>
<name>A0ABY6CRB8_9BACT</name>
<organism evidence="1 2">
    <name type="scientific">Reichenbachiella agarivorans</name>
    <dbReference type="NCBI Taxonomy" id="2979464"/>
    <lineage>
        <taxon>Bacteria</taxon>
        <taxon>Pseudomonadati</taxon>
        <taxon>Bacteroidota</taxon>
        <taxon>Cytophagia</taxon>
        <taxon>Cytophagales</taxon>
        <taxon>Reichenbachiellaceae</taxon>
        <taxon>Reichenbachiella</taxon>
    </lineage>
</organism>
<reference evidence="1" key="1">
    <citation type="submission" date="2022-09" db="EMBL/GenBank/DDBJ databases">
        <title>Comparative genomics and taxonomic characterization of three novel marine species of genus Reichenbachiella exhibiting antioxidant and polysaccharide degradation activities.</title>
        <authorList>
            <person name="Muhammad N."/>
            <person name="Lee Y.-J."/>
            <person name="Ko J."/>
            <person name="Kim S.-G."/>
        </authorList>
    </citation>
    <scope>NUCLEOTIDE SEQUENCE</scope>
    <source>
        <strain evidence="1">BKB1-1</strain>
    </source>
</reference>
<dbReference type="Proteomes" id="UP001065174">
    <property type="component" value="Chromosome"/>
</dbReference>
<gene>
    <name evidence="1" type="ORF">N6H18_03655</name>
</gene>
<evidence type="ECO:0000313" key="1">
    <source>
        <dbReference type="EMBL" id="UXP33052.1"/>
    </source>
</evidence>
<dbReference type="EMBL" id="CP106679">
    <property type="protein sequence ID" value="UXP33052.1"/>
    <property type="molecule type" value="Genomic_DNA"/>
</dbReference>
<accession>A0ABY6CRB8</accession>
<sequence>MKYKNYKSAIHNFAHSFQSLDYMKSPKQSFNVLVELANLGLEPKATFDFLKGTIEPNEAISDSSKQLLNDYMDWLPEHCLKHNCDPENLMRLEITIWTNFNNPTTSEHNKNHLILSIHTNTNWQVKGKEEQQIDITELEGIDRRNLLKKMPEF</sequence>
<keyword evidence="2" id="KW-1185">Reference proteome</keyword>